<reference evidence="3" key="1">
    <citation type="submission" date="2016-04" db="EMBL/GenBank/DDBJ databases">
        <title>Cephalotus genome sequencing.</title>
        <authorList>
            <person name="Fukushima K."/>
            <person name="Hasebe M."/>
            <person name="Fang X."/>
        </authorList>
    </citation>
    <scope>NUCLEOTIDE SEQUENCE [LARGE SCALE GENOMIC DNA]</scope>
    <source>
        <strain evidence="3">cv. St1</strain>
    </source>
</reference>
<dbReference type="STRING" id="3775.A0A1Q3BGN1"/>
<dbReference type="InterPro" id="IPR001810">
    <property type="entry name" value="F-box_dom"/>
</dbReference>
<evidence type="ECO:0000259" key="1">
    <source>
        <dbReference type="SMART" id="SM00256"/>
    </source>
</evidence>
<dbReference type="SMART" id="SM00256">
    <property type="entry name" value="FBOX"/>
    <property type="match status" value="1"/>
</dbReference>
<proteinExistence type="predicted"/>
<dbReference type="Pfam" id="PF07734">
    <property type="entry name" value="FBA_1"/>
    <property type="match status" value="1"/>
</dbReference>
<dbReference type="OrthoDB" id="1867629at2759"/>
<dbReference type="NCBIfam" id="TIGR01640">
    <property type="entry name" value="F_box_assoc_1"/>
    <property type="match status" value="1"/>
</dbReference>
<dbReference type="SUPFAM" id="SSF81383">
    <property type="entry name" value="F-box domain"/>
    <property type="match status" value="1"/>
</dbReference>
<gene>
    <name evidence="2" type="ORF">CFOL_v3_10640</name>
</gene>
<dbReference type="PANTHER" id="PTHR31672">
    <property type="entry name" value="BNACNNG10540D PROTEIN"/>
    <property type="match status" value="1"/>
</dbReference>
<feature type="domain" description="F-box" evidence="1">
    <location>
        <begin position="1"/>
        <end position="40"/>
    </location>
</feature>
<dbReference type="InterPro" id="IPR036047">
    <property type="entry name" value="F-box-like_dom_sf"/>
</dbReference>
<dbReference type="PANTHER" id="PTHR31672:SF13">
    <property type="entry name" value="F-BOX PROTEIN CPR30-LIKE"/>
    <property type="match status" value="1"/>
</dbReference>
<sequence length="371" mass="43529">MPEDMKIEIMLRLPVKSLLRFRCLSKSWCSLFRTPLFQTQHYLKRTSLSDTNNNHANWSVFLYRPRYDHYARLSMLDHTLTRKQDIRLSFPIVDVCYCNGLICFWNDNIMTLWNPATREFKLLPEYNVQPPCIPNLKPKKYHRITQIGSDSKTNDYKVLCIWKTFYDDRFMVTQRSALYSLNADSWKETRSDFSVRCSNRTFNIVNSVHYCMSQTDDYIVAFDMVDEVFSKISMPPFDFSSNYGCDSVGVLNGNLAVVSSPYVESINRNVDIWVMKEYGVQESWTKQFTIGPISAHYSAHCSPMALWKNGGLLLFDKITELFAYDPDTQEIKKTQVHSTLFTQKNFIYMESLVSLHGRQESEDERFIRLLT</sequence>
<dbReference type="SUPFAM" id="SSF50965">
    <property type="entry name" value="Galactose oxidase, central domain"/>
    <property type="match status" value="1"/>
</dbReference>
<dbReference type="EMBL" id="BDDD01000524">
    <property type="protein sequence ID" value="GAV67131.1"/>
    <property type="molecule type" value="Genomic_DNA"/>
</dbReference>
<name>A0A1Q3BGN1_CEPFO</name>
<dbReference type="InterPro" id="IPR017451">
    <property type="entry name" value="F-box-assoc_interact_dom"/>
</dbReference>
<dbReference type="InParanoid" id="A0A1Q3BGN1"/>
<dbReference type="CDD" id="cd22157">
    <property type="entry name" value="F-box_AtFBW1-like"/>
    <property type="match status" value="1"/>
</dbReference>
<accession>A0A1Q3BGN1</accession>
<evidence type="ECO:0000313" key="2">
    <source>
        <dbReference type="EMBL" id="GAV67131.1"/>
    </source>
</evidence>
<organism evidence="2 3">
    <name type="scientific">Cephalotus follicularis</name>
    <name type="common">Albany pitcher plant</name>
    <dbReference type="NCBI Taxonomy" id="3775"/>
    <lineage>
        <taxon>Eukaryota</taxon>
        <taxon>Viridiplantae</taxon>
        <taxon>Streptophyta</taxon>
        <taxon>Embryophyta</taxon>
        <taxon>Tracheophyta</taxon>
        <taxon>Spermatophyta</taxon>
        <taxon>Magnoliopsida</taxon>
        <taxon>eudicotyledons</taxon>
        <taxon>Gunneridae</taxon>
        <taxon>Pentapetalae</taxon>
        <taxon>rosids</taxon>
        <taxon>fabids</taxon>
        <taxon>Oxalidales</taxon>
        <taxon>Cephalotaceae</taxon>
        <taxon>Cephalotus</taxon>
    </lineage>
</organism>
<protein>
    <submittedName>
        <fullName evidence="2">F-box domain-containing protein/FBA_3 domain-containing protein</fullName>
    </submittedName>
</protein>
<evidence type="ECO:0000313" key="3">
    <source>
        <dbReference type="Proteomes" id="UP000187406"/>
    </source>
</evidence>
<dbReference type="Pfam" id="PF00646">
    <property type="entry name" value="F-box"/>
    <property type="match status" value="1"/>
</dbReference>
<dbReference type="Proteomes" id="UP000187406">
    <property type="component" value="Unassembled WGS sequence"/>
</dbReference>
<dbReference type="AlphaFoldDB" id="A0A1Q3BGN1"/>
<comment type="caution">
    <text evidence="2">The sequence shown here is derived from an EMBL/GenBank/DDBJ whole genome shotgun (WGS) entry which is preliminary data.</text>
</comment>
<dbReference type="InterPro" id="IPR011043">
    <property type="entry name" value="Gal_Oxase/kelch_b-propeller"/>
</dbReference>
<keyword evidence="3" id="KW-1185">Reference proteome</keyword>
<dbReference type="InterPro" id="IPR050796">
    <property type="entry name" value="SCF_F-box_component"/>
</dbReference>
<dbReference type="InterPro" id="IPR006527">
    <property type="entry name" value="F-box-assoc_dom_typ1"/>
</dbReference>